<dbReference type="GO" id="GO:0006310">
    <property type="term" value="P:DNA recombination"/>
    <property type="evidence" value="ECO:0007669"/>
    <property type="project" value="InterPro"/>
</dbReference>
<evidence type="ECO:0000313" key="4">
    <source>
        <dbReference type="Proteomes" id="UP001152797"/>
    </source>
</evidence>
<comment type="caution">
    <text evidence="2">The sequence shown here is derived from an EMBL/GenBank/DDBJ whole genome shotgun (WGS) entry which is preliminary data.</text>
</comment>
<sequence length="690" mass="75224">MPWRSRTLTKYSVGPTENANSDSDFAFQHVGNEPSVDSPGNLPGAGFSEENLFGDFEIAEHETGCKDFHFDCIPVEGNSLSQQGALDLSAKLVPRGPTLTEASFEQHLSHAFLSTRGPLKVVMPWEKGVFKKVFKKPENLLHNVFKQPRQWVGLDVVPEVETMDEFSSAVGSRHQLVGAFYEHALSSISDQSFLQERQNLLAAAVGKWFCIIRVNMLASTVGHDIIGLGNMEDQKKGAFQVIEAVIGVRSRTTAVTRANALLKFLRWRADTSENDGKDFSELEAWSYLLELREKGAAPTRGTSFLSACAYALHVFGFTGFESICSSRRLKGLAEIMHSAKAPLKQALVLTVSQNVEDVLLDFGPEGGFMEVTTRTHKTARTVTQKSKLLPIVLPALGITGSEWISTAKAVFEEYGLCLEGKIAGPLFRPPGASGEPHCKRGITSQEVTRFLRLMLEDEASVQSVERVSSHSLKATVLSWASKACMSASDRAVLGRHSSAYGESSAVYARDLAIGAVSRLQEVLNSICSGEFCPDAARSGYYPAQPQVHEAVPQLGKEVVKVDDEQTEEEPCETAPEKGEVPAVESCEGSSDGSESMEDSESGEEISQPAPKCFRHNAVGPLAGHFVVHNVSKLVHYTDPSLVDGHGARMISCGRSLNQNYKYITQFDSFDVCKRCRSNAVKDGLLPKALA</sequence>
<proteinExistence type="predicted"/>
<gene>
    <name evidence="2" type="ORF">C1SCF055_LOCUS8007</name>
</gene>
<evidence type="ECO:0000313" key="2">
    <source>
        <dbReference type="EMBL" id="CAI3980100.1"/>
    </source>
</evidence>
<feature type="compositionally biased region" description="Low complexity" evidence="1">
    <location>
        <begin position="584"/>
        <end position="593"/>
    </location>
</feature>
<feature type="compositionally biased region" description="Acidic residues" evidence="1">
    <location>
        <begin position="594"/>
        <end position="603"/>
    </location>
</feature>
<dbReference type="OrthoDB" id="444499at2759"/>
<dbReference type="InterPro" id="IPR013762">
    <property type="entry name" value="Integrase-like_cat_sf"/>
</dbReference>
<dbReference type="AlphaFoldDB" id="A0A9P1BV54"/>
<dbReference type="GO" id="GO:0015074">
    <property type="term" value="P:DNA integration"/>
    <property type="evidence" value="ECO:0007669"/>
    <property type="project" value="InterPro"/>
</dbReference>
<protein>
    <submittedName>
        <fullName evidence="2">Uncharacterized protein</fullName>
    </submittedName>
</protein>
<dbReference type="EMBL" id="CAMXCT030000536">
    <property type="protein sequence ID" value="CAL4767412.1"/>
    <property type="molecule type" value="Genomic_DNA"/>
</dbReference>
<reference evidence="3 4" key="2">
    <citation type="submission" date="2024-05" db="EMBL/GenBank/DDBJ databases">
        <authorList>
            <person name="Chen Y."/>
            <person name="Shah S."/>
            <person name="Dougan E. K."/>
            <person name="Thang M."/>
            <person name="Chan C."/>
        </authorList>
    </citation>
    <scope>NUCLEOTIDE SEQUENCE [LARGE SCALE GENOMIC DNA]</scope>
</reference>
<dbReference type="EMBL" id="CAMXCT010000536">
    <property type="protein sequence ID" value="CAI3980100.1"/>
    <property type="molecule type" value="Genomic_DNA"/>
</dbReference>
<feature type="region of interest" description="Disordered" evidence="1">
    <location>
        <begin position="561"/>
        <end position="607"/>
    </location>
</feature>
<keyword evidence="4" id="KW-1185">Reference proteome</keyword>
<dbReference type="EMBL" id="CAMXCT020000536">
    <property type="protein sequence ID" value="CAL1133475.1"/>
    <property type="molecule type" value="Genomic_DNA"/>
</dbReference>
<name>A0A9P1BV54_9DINO</name>
<accession>A0A9P1BV54</accession>
<dbReference type="Proteomes" id="UP001152797">
    <property type="component" value="Unassembled WGS sequence"/>
</dbReference>
<evidence type="ECO:0000313" key="3">
    <source>
        <dbReference type="EMBL" id="CAL4767412.1"/>
    </source>
</evidence>
<organism evidence="2">
    <name type="scientific">Cladocopium goreaui</name>
    <dbReference type="NCBI Taxonomy" id="2562237"/>
    <lineage>
        <taxon>Eukaryota</taxon>
        <taxon>Sar</taxon>
        <taxon>Alveolata</taxon>
        <taxon>Dinophyceae</taxon>
        <taxon>Suessiales</taxon>
        <taxon>Symbiodiniaceae</taxon>
        <taxon>Cladocopium</taxon>
    </lineage>
</organism>
<feature type="compositionally biased region" description="Polar residues" evidence="1">
    <location>
        <begin position="1"/>
        <end position="23"/>
    </location>
</feature>
<dbReference type="Gene3D" id="1.10.443.10">
    <property type="entry name" value="Intergrase catalytic core"/>
    <property type="match status" value="1"/>
</dbReference>
<dbReference type="GO" id="GO:0003677">
    <property type="term" value="F:DNA binding"/>
    <property type="evidence" value="ECO:0007669"/>
    <property type="project" value="InterPro"/>
</dbReference>
<feature type="region of interest" description="Disordered" evidence="1">
    <location>
        <begin position="1"/>
        <end position="26"/>
    </location>
</feature>
<evidence type="ECO:0000256" key="1">
    <source>
        <dbReference type="SAM" id="MobiDB-lite"/>
    </source>
</evidence>
<reference evidence="2" key="1">
    <citation type="submission" date="2022-10" db="EMBL/GenBank/DDBJ databases">
        <authorList>
            <person name="Chen Y."/>
            <person name="Dougan E. K."/>
            <person name="Chan C."/>
            <person name="Rhodes N."/>
            <person name="Thang M."/>
        </authorList>
    </citation>
    <scope>NUCLEOTIDE SEQUENCE</scope>
</reference>